<comment type="caution">
    <text evidence="5">The sequence shown here is derived from an EMBL/GenBank/DDBJ whole genome shotgun (WGS) entry which is preliminary data.</text>
</comment>
<dbReference type="InterPro" id="IPR028098">
    <property type="entry name" value="Glyco_trans_4-like_N"/>
</dbReference>
<evidence type="ECO:0000313" key="6">
    <source>
        <dbReference type="Proteomes" id="UP000612899"/>
    </source>
</evidence>
<dbReference type="GO" id="GO:0016758">
    <property type="term" value="F:hexosyltransferase activity"/>
    <property type="evidence" value="ECO:0007669"/>
    <property type="project" value="TreeGrafter"/>
</dbReference>
<dbReference type="Proteomes" id="UP000612899">
    <property type="component" value="Unassembled WGS sequence"/>
</dbReference>
<feature type="domain" description="Glycosyltransferase subfamily 4-like N-terminal" evidence="4">
    <location>
        <begin position="14"/>
        <end position="178"/>
    </location>
</feature>
<keyword evidence="6" id="KW-1185">Reference proteome</keyword>
<evidence type="ECO:0000313" key="5">
    <source>
        <dbReference type="EMBL" id="GIH04542.1"/>
    </source>
</evidence>
<evidence type="ECO:0000259" key="4">
    <source>
        <dbReference type="Pfam" id="PF13579"/>
    </source>
</evidence>
<evidence type="ECO:0000256" key="2">
    <source>
        <dbReference type="ARBA" id="ARBA00022679"/>
    </source>
</evidence>
<feature type="domain" description="Glycosyl transferase family 1" evidence="3">
    <location>
        <begin position="200"/>
        <end position="338"/>
    </location>
</feature>
<keyword evidence="2 5" id="KW-0808">Transferase</keyword>
<dbReference type="GO" id="GO:1901137">
    <property type="term" value="P:carbohydrate derivative biosynthetic process"/>
    <property type="evidence" value="ECO:0007669"/>
    <property type="project" value="UniProtKB-ARBA"/>
</dbReference>
<dbReference type="Pfam" id="PF13579">
    <property type="entry name" value="Glyco_trans_4_4"/>
    <property type="match status" value="1"/>
</dbReference>
<proteinExistence type="predicted"/>
<name>A0A8J3VFX8_9ACTN</name>
<accession>A0A8J3VFX8</accession>
<dbReference type="EMBL" id="BONY01000013">
    <property type="protein sequence ID" value="GIH04542.1"/>
    <property type="molecule type" value="Genomic_DNA"/>
</dbReference>
<organism evidence="5 6">
    <name type="scientific">Rhizocola hellebori</name>
    <dbReference type="NCBI Taxonomy" id="1392758"/>
    <lineage>
        <taxon>Bacteria</taxon>
        <taxon>Bacillati</taxon>
        <taxon>Actinomycetota</taxon>
        <taxon>Actinomycetes</taxon>
        <taxon>Micromonosporales</taxon>
        <taxon>Micromonosporaceae</taxon>
        <taxon>Rhizocola</taxon>
    </lineage>
</organism>
<dbReference type="RefSeq" id="WP_203908422.1">
    <property type="nucleotide sequence ID" value="NZ_BONY01000013.1"/>
</dbReference>
<evidence type="ECO:0000256" key="1">
    <source>
        <dbReference type="ARBA" id="ARBA00022676"/>
    </source>
</evidence>
<evidence type="ECO:0000259" key="3">
    <source>
        <dbReference type="Pfam" id="PF00534"/>
    </source>
</evidence>
<dbReference type="Pfam" id="PF00534">
    <property type="entry name" value="Glycos_transf_1"/>
    <property type="match status" value="1"/>
</dbReference>
<protein>
    <submittedName>
        <fullName evidence="5">Glycosyl transferase</fullName>
    </submittedName>
</protein>
<dbReference type="PANTHER" id="PTHR45947">
    <property type="entry name" value="SULFOQUINOVOSYL TRANSFERASE SQD2"/>
    <property type="match status" value="1"/>
</dbReference>
<gene>
    <name evidence="5" type="ORF">Rhe02_26090</name>
</gene>
<keyword evidence="1" id="KW-0328">Glycosyltransferase</keyword>
<dbReference type="InterPro" id="IPR050194">
    <property type="entry name" value="Glycosyltransferase_grp1"/>
</dbReference>
<dbReference type="SUPFAM" id="SSF53756">
    <property type="entry name" value="UDP-Glycosyltransferase/glycogen phosphorylase"/>
    <property type="match status" value="1"/>
</dbReference>
<dbReference type="AlphaFoldDB" id="A0A8J3VFX8"/>
<dbReference type="CDD" id="cd03801">
    <property type="entry name" value="GT4_PimA-like"/>
    <property type="match status" value="1"/>
</dbReference>
<dbReference type="PANTHER" id="PTHR45947:SF3">
    <property type="entry name" value="SULFOQUINOVOSYL TRANSFERASE SQD2"/>
    <property type="match status" value="1"/>
</dbReference>
<sequence length="377" mass="39690">MKVVFVSHSSGLLGAERSLLALVREAAGVRGHSVTVLTPDHGPLCDRLTAAGAEVVVLATRLWMGRRHNAVVGGLRTFQAATSVPRYWRYLRRHRPDLVVTNSAVVPAGALAARLAGVRHVWVVRESLLSNPDLRSAMPRRMVARAISALADRVVAISEYVAAQLIAAAPGLHGRIAIIAPSVTSAGPMAAPPGSALKRLVLLGRASAEKGQRDAIEAVAICAQEGLPLELTLVGVGEAKAARDLARYAESRGVGELVRFVGWADDPQPFYHWADATLMLSRNEAFGRVTVESLLSGKPVIGYRAGGTSEILAGGGGALVEPHATALAGQLRRLAGNPGIFESLQTQAVSRGRELAADTSAAARFTTLLEDLHRAAP</sequence>
<reference evidence="5" key="1">
    <citation type="submission" date="2021-01" db="EMBL/GenBank/DDBJ databases">
        <title>Whole genome shotgun sequence of Rhizocola hellebori NBRC 109834.</title>
        <authorList>
            <person name="Komaki H."/>
            <person name="Tamura T."/>
        </authorList>
    </citation>
    <scope>NUCLEOTIDE SEQUENCE</scope>
    <source>
        <strain evidence="5">NBRC 109834</strain>
    </source>
</reference>
<dbReference type="Gene3D" id="3.40.50.2000">
    <property type="entry name" value="Glycogen Phosphorylase B"/>
    <property type="match status" value="2"/>
</dbReference>
<dbReference type="InterPro" id="IPR001296">
    <property type="entry name" value="Glyco_trans_1"/>
</dbReference>